<protein>
    <submittedName>
        <fullName evidence="1">Uncharacterized protein</fullName>
    </submittedName>
</protein>
<comment type="caution">
    <text evidence="1">The sequence shown here is derived from an EMBL/GenBank/DDBJ whole genome shotgun (WGS) entry which is preliminary data.</text>
</comment>
<organism evidence="1 2">
    <name type="scientific">Apatococcus fuscideae</name>
    <dbReference type="NCBI Taxonomy" id="2026836"/>
    <lineage>
        <taxon>Eukaryota</taxon>
        <taxon>Viridiplantae</taxon>
        <taxon>Chlorophyta</taxon>
        <taxon>core chlorophytes</taxon>
        <taxon>Trebouxiophyceae</taxon>
        <taxon>Chlorellales</taxon>
        <taxon>Chlorellaceae</taxon>
        <taxon>Apatococcus</taxon>
    </lineage>
</organism>
<evidence type="ECO:0000313" key="1">
    <source>
        <dbReference type="EMBL" id="KAK9859394.1"/>
    </source>
</evidence>
<dbReference type="Proteomes" id="UP001485043">
    <property type="component" value="Unassembled WGS sequence"/>
</dbReference>
<keyword evidence="2" id="KW-1185">Reference proteome</keyword>
<evidence type="ECO:0000313" key="2">
    <source>
        <dbReference type="Proteomes" id="UP001485043"/>
    </source>
</evidence>
<name>A0AAW1SVX5_9CHLO</name>
<dbReference type="AlphaFoldDB" id="A0AAW1SVX5"/>
<proteinExistence type="predicted"/>
<sequence>MRSGLSTWRKRWRRLAWITMLFQFKLPELTVSCGQLAIISRKWGVFRYSGVMSMLPYLMSLHLPAIRKVLGPSCL</sequence>
<gene>
    <name evidence="1" type="ORF">WJX84_003211</name>
</gene>
<accession>A0AAW1SVX5</accession>
<dbReference type="EMBL" id="JALJOV010000876">
    <property type="protein sequence ID" value="KAK9859394.1"/>
    <property type="molecule type" value="Genomic_DNA"/>
</dbReference>
<reference evidence="1 2" key="1">
    <citation type="journal article" date="2024" name="Nat. Commun.">
        <title>Phylogenomics reveals the evolutionary origins of lichenization in chlorophyte algae.</title>
        <authorList>
            <person name="Puginier C."/>
            <person name="Libourel C."/>
            <person name="Otte J."/>
            <person name="Skaloud P."/>
            <person name="Haon M."/>
            <person name="Grisel S."/>
            <person name="Petersen M."/>
            <person name="Berrin J.G."/>
            <person name="Delaux P.M."/>
            <person name="Dal Grande F."/>
            <person name="Keller J."/>
        </authorList>
    </citation>
    <scope>NUCLEOTIDE SEQUENCE [LARGE SCALE GENOMIC DNA]</scope>
    <source>
        <strain evidence="1 2">SAG 2523</strain>
    </source>
</reference>